<accession>A0AAD0SCY6</accession>
<sequence>MLCSSLTLRLFWCQCFRYAFAPTQYSNPNAYGNLRAADPIRADRSIATETVARRALRPEAAVDILNLAERVETKRCRTETSENVSDSNAIDCLQGSAVKARGGGDGATPLQPPDMLMHQ</sequence>
<dbReference type="AlphaFoldDB" id="A0AAD0SCY6"/>
<organism evidence="3 4">
    <name type="scientific">Ralstonia solanacearum</name>
    <name type="common">Pseudomonas solanacearum</name>
    <dbReference type="NCBI Taxonomy" id="305"/>
    <lineage>
        <taxon>Bacteria</taxon>
        <taxon>Pseudomonadati</taxon>
        <taxon>Pseudomonadota</taxon>
        <taxon>Betaproteobacteria</taxon>
        <taxon>Burkholderiales</taxon>
        <taxon>Burkholderiaceae</taxon>
        <taxon>Ralstonia</taxon>
        <taxon>Ralstonia solanacearum species complex</taxon>
    </lineage>
</organism>
<dbReference type="Proteomes" id="UP000261758">
    <property type="component" value="Plasmid unnamed"/>
</dbReference>
<keyword evidence="2" id="KW-0732">Signal</keyword>
<evidence type="ECO:0008006" key="5">
    <source>
        <dbReference type="Google" id="ProtNLM"/>
    </source>
</evidence>
<protein>
    <recommendedName>
        <fullName evidence="5">Secreted protein</fullName>
    </recommendedName>
</protein>
<evidence type="ECO:0000313" key="3">
    <source>
        <dbReference type="EMBL" id="AXV84338.1"/>
    </source>
</evidence>
<dbReference type="EMBL" id="CP022760">
    <property type="protein sequence ID" value="AXV84338.1"/>
    <property type="molecule type" value="Genomic_DNA"/>
</dbReference>
<evidence type="ECO:0000256" key="1">
    <source>
        <dbReference type="SAM" id="MobiDB-lite"/>
    </source>
</evidence>
<gene>
    <name evidence="3" type="ORF">CJO77_22830</name>
</gene>
<proteinExistence type="predicted"/>
<evidence type="ECO:0000313" key="4">
    <source>
        <dbReference type="Proteomes" id="UP000261758"/>
    </source>
</evidence>
<evidence type="ECO:0000256" key="2">
    <source>
        <dbReference type="SAM" id="SignalP"/>
    </source>
</evidence>
<geneLocation type="plasmid" evidence="3 4">
    <name>unnamed</name>
</geneLocation>
<feature type="chain" id="PRO_5042078576" description="Secreted protein" evidence="2">
    <location>
        <begin position="22"/>
        <end position="119"/>
    </location>
</feature>
<keyword evidence="3" id="KW-0614">Plasmid</keyword>
<reference evidence="3 4" key="1">
    <citation type="submission" date="2017-08" db="EMBL/GenBank/DDBJ databases">
        <title>Genome sequences of Ralstonia solanacearum Species Complex (RSSC) isolated from Potato bacterial wilts in Korea.</title>
        <authorList>
            <person name="Cho H."/>
            <person name="Song E.-S."/>
            <person name="Lee Y.K."/>
            <person name="Lee S."/>
            <person name="Lee S.-W."/>
            <person name="Jo A."/>
            <person name="Kim J.-G."/>
            <person name="Hwang I."/>
        </authorList>
    </citation>
    <scope>NUCLEOTIDE SEQUENCE [LARGE SCALE GENOMIC DNA]</scope>
    <source>
        <strain evidence="3 4">T98</strain>
        <plasmid evidence="3 4">unnamed</plasmid>
    </source>
</reference>
<name>A0AAD0SCY6_RALSL</name>
<feature type="signal peptide" evidence="2">
    <location>
        <begin position="1"/>
        <end position="21"/>
    </location>
</feature>
<feature type="region of interest" description="Disordered" evidence="1">
    <location>
        <begin position="100"/>
        <end position="119"/>
    </location>
</feature>